<feature type="chain" id="PRO_5037589416" evidence="2">
    <location>
        <begin position="19"/>
        <end position="362"/>
    </location>
</feature>
<sequence length="362" mass="37676">MKAKTLLLFALLTPLAVAEPAAPTPVRVTHPAPADSLTAIRAIGRTAPAEQARLFSRATGIISERPVDIGDRVKAGQVLAVIDAPEIAHQIAAAEAQVQQTKARAELADALLKRSESLAKNSAVSQETIDERLATTKTAEADKLAAEAALATLQEQQRFLTIRAPFDGIITARQIDRGDHVNGDPSSLDAWLFQIARIDELRMILSVPPPGALHVKKGQTAEVEFADIPGKIFNATVARTNSLIDSASGTMQVELALPNPDLALPAGLSGDARIKNDSASAVLMVPSNAIATRDGVSQVAVAKSGKVSFVSVALGRTLGNQVEIFSGLTPSDDVIVSPNSLLQSGDAVAANPLATPAKVTGG</sequence>
<dbReference type="PANTHER" id="PTHR30469">
    <property type="entry name" value="MULTIDRUG RESISTANCE PROTEIN MDTA"/>
    <property type="match status" value="1"/>
</dbReference>
<comment type="similarity">
    <text evidence="1">Belongs to the membrane fusion protein (MFP) (TC 8.A.1) family.</text>
</comment>
<evidence type="ECO:0000259" key="5">
    <source>
        <dbReference type="Pfam" id="PF25989"/>
    </source>
</evidence>
<evidence type="ECO:0000313" key="6">
    <source>
        <dbReference type="EMBL" id="MBK1881946.1"/>
    </source>
</evidence>
<dbReference type="RefSeq" id="WP_200268582.1">
    <property type="nucleotide sequence ID" value="NZ_JAENIJ010000006.1"/>
</dbReference>
<dbReference type="InterPro" id="IPR058647">
    <property type="entry name" value="BSH_CzcB-like"/>
</dbReference>
<name>A0A934VQC1_9BACT</name>
<dbReference type="PANTHER" id="PTHR30469:SF37">
    <property type="entry name" value="RAGD PROTEIN"/>
    <property type="match status" value="1"/>
</dbReference>
<dbReference type="InterPro" id="IPR058792">
    <property type="entry name" value="Beta-barrel_RND_2"/>
</dbReference>
<dbReference type="InterPro" id="IPR058637">
    <property type="entry name" value="YknX-like_C"/>
</dbReference>
<organism evidence="6 7">
    <name type="scientific">Luteolibacter pohnpeiensis</name>
    <dbReference type="NCBI Taxonomy" id="454153"/>
    <lineage>
        <taxon>Bacteria</taxon>
        <taxon>Pseudomonadati</taxon>
        <taxon>Verrucomicrobiota</taxon>
        <taxon>Verrucomicrobiia</taxon>
        <taxon>Verrucomicrobiales</taxon>
        <taxon>Verrucomicrobiaceae</taxon>
        <taxon>Luteolibacter</taxon>
    </lineage>
</organism>
<dbReference type="GO" id="GO:0015562">
    <property type="term" value="F:efflux transmembrane transporter activity"/>
    <property type="evidence" value="ECO:0007669"/>
    <property type="project" value="TreeGrafter"/>
</dbReference>
<gene>
    <name evidence="6" type="ORF">JIN85_05940</name>
</gene>
<evidence type="ECO:0000313" key="7">
    <source>
        <dbReference type="Proteomes" id="UP000603141"/>
    </source>
</evidence>
<dbReference type="Gene3D" id="2.40.50.100">
    <property type="match status" value="1"/>
</dbReference>
<evidence type="ECO:0000256" key="1">
    <source>
        <dbReference type="ARBA" id="ARBA00009477"/>
    </source>
</evidence>
<feature type="domain" description="CzcB-like barrel-sandwich hybrid" evidence="4">
    <location>
        <begin position="52"/>
        <end position="184"/>
    </location>
</feature>
<proteinExistence type="inferred from homology"/>
<dbReference type="AlphaFoldDB" id="A0A934VQC1"/>
<dbReference type="GO" id="GO:1990281">
    <property type="term" value="C:efflux pump complex"/>
    <property type="evidence" value="ECO:0007669"/>
    <property type="project" value="TreeGrafter"/>
</dbReference>
<feature type="domain" description="YknX-like C-terminal permuted SH3-like" evidence="5">
    <location>
        <begin position="282"/>
        <end position="349"/>
    </location>
</feature>
<feature type="domain" description="CusB-like beta-barrel" evidence="3">
    <location>
        <begin position="206"/>
        <end position="276"/>
    </location>
</feature>
<comment type="caution">
    <text evidence="6">The sequence shown here is derived from an EMBL/GenBank/DDBJ whole genome shotgun (WGS) entry which is preliminary data.</text>
</comment>
<dbReference type="Pfam" id="PF25954">
    <property type="entry name" value="Beta-barrel_RND_2"/>
    <property type="match status" value="1"/>
</dbReference>
<keyword evidence="7" id="KW-1185">Reference proteome</keyword>
<evidence type="ECO:0000259" key="4">
    <source>
        <dbReference type="Pfam" id="PF25973"/>
    </source>
</evidence>
<dbReference type="SUPFAM" id="SSF111369">
    <property type="entry name" value="HlyD-like secretion proteins"/>
    <property type="match status" value="1"/>
</dbReference>
<feature type="signal peptide" evidence="2">
    <location>
        <begin position="1"/>
        <end position="18"/>
    </location>
</feature>
<reference evidence="6" key="1">
    <citation type="submission" date="2021-01" db="EMBL/GenBank/DDBJ databases">
        <title>Modified the classification status of verrucomicrobia.</title>
        <authorList>
            <person name="Feng X."/>
        </authorList>
    </citation>
    <scope>NUCLEOTIDE SEQUENCE</scope>
    <source>
        <strain evidence="6">KCTC 22041</strain>
    </source>
</reference>
<dbReference type="NCBIfam" id="TIGR01730">
    <property type="entry name" value="RND_mfp"/>
    <property type="match status" value="1"/>
</dbReference>
<dbReference type="InterPro" id="IPR006143">
    <property type="entry name" value="RND_pump_MFP"/>
</dbReference>
<dbReference type="Pfam" id="PF25989">
    <property type="entry name" value="YknX_C"/>
    <property type="match status" value="1"/>
</dbReference>
<dbReference type="Gene3D" id="1.10.287.470">
    <property type="entry name" value="Helix hairpin bin"/>
    <property type="match status" value="1"/>
</dbReference>
<dbReference type="Proteomes" id="UP000603141">
    <property type="component" value="Unassembled WGS sequence"/>
</dbReference>
<accession>A0A934VQC1</accession>
<dbReference type="EMBL" id="JAENIJ010000006">
    <property type="protein sequence ID" value="MBK1881946.1"/>
    <property type="molecule type" value="Genomic_DNA"/>
</dbReference>
<dbReference type="Pfam" id="PF25973">
    <property type="entry name" value="BSH_CzcB"/>
    <property type="match status" value="1"/>
</dbReference>
<dbReference type="Gene3D" id="2.40.30.170">
    <property type="match status" value="1"/>
</dbReference>
<evidence type="ECO:0000256" key="2">
    <source>
        <dbReference type="SAM" id="SignalP"/>
    </source>
</evidence>
<keyword evidence="2" id="KW-0732">Signal</keyword>
<evidence type="ECO:0000259" key="3">
    <source>
        <dbReference type="Pfam" id="PF25954"/>
    </source>
</evidence>
<protein>
    <submittedName>
        <fullName evidence="6">Efflux RND transporter periplasmic adaptor subunit</fullName>
    </submittedName>
</protein>
<dbReference type="Gene3D" id="2.40.420.20">
    <property type="match status" value="1"/>
</dbReference>